<dbReference type="EMBL" id="KV918984">
    <property type="protein sequence ID" value="OSX73677.1"/>
    <property type="molecule type" value="Genomic_DNA"/>
</dbReference>
<sequence>MDPDVPQFFGFGAFETTAFFTAVLVAAYSLIPNPTGRQGVSDRSEYRVYAGWRLAILVIGAQLILMVVVFGVLLRRGTSAKAIVWVLLLMAGTWAPLAGLVKSTVSSWRRVRSMMRLRMTRNQLAAVAREYFLTGQRGIAVARIVYWASGELPVMPLRALGDVRELDAHRDAIRRAATPTVVAPPAAAVGWWHRSANKRAAEAGVLLDMGVLWSVHQGAQPGSVRGAVVAAATYAADPLVWAWTHEHVALSVTPFPDCRRAAATGGAPRVPPVRVQARYLDTVDELQTGGTLSDELDRRALRDRFCDRCALAIRGAVEAFLESNARGHTDMRSSWVADVNMAWAGHYEAVVDVFWEAAFMDAAANRLTVSERGNHSEGYGDYGKVVTLRMMTLLFLVLRAVMGEAPPLAPLADRVDARLHTRGFWVEYWEAFRDAVSVNGQVNASRIGTATFKAVTRTMQDREMGVLVDLLTTSPVTGSLCADPSCWLHSETTLQATRMDAPGAGGGGCRPWRTRPRAT</sequence>
<organism evidence="3 4">
    <name type="scientific">Porphyra umbilicalis</name>
    <name type="common">Purple laver</name>
    <name type="synonym">Red alga</name>
    <dbReference type="NCBI Taxonomy" id="2786"/>
    <lineage>
        <taxon>Eukaryota</taxon>
        <taxon>Rhodophyta</taxon>
        <taxon>Bangiophyceae</taxon>
        <taxon>Bangiales</taxon>
        <taxon>Bangiaceae</taxon>
        <taxon>Porphyra</taxon>
    </lineage>
</organism>
<protein>
    <submittedName>
        <fullName evidence="3">Uncharacterized protein</fullName>
    </submittedName>
</protein>
<accession>A0A1X6NYN9</accession>
<evidence type="ECO:0000313" key="3">
    <source>
        <dbReference type="EMBL" id="OSX73677.1"/>
    </source>
</evidence>
<evidence type="ECO:0000256" key="2">
    <source>
        <dbReference type="SAM" id="Phobius"/>
    </source>
</evidence>
<feature type="transmembrane region" description="Helical" evidence="2">
    <location>
        <begin position="82"/>
        <end position="105"/>
    </location>
</feature>
<proteinExistence type="predicted"/>
<feature type="region of interest" description="Disordered" evidence="1">
    <location>
        <begin position="498"/>
        <end position="519"/>
    </location>
</feature>
<dbReference type="AlphaFoldDB" id="A0A1X6NYN9"/>
<keyword evidence="2" id="KW-0812">Transmembrane</keyword>
<keyword evidence="2" id="KW-1133">Transmembrane helix</keyword>
<dbReference type="Proteomes" id="UP000218209">
    <property type="component" value="Unassembled WGS sequence"/>
</dbReference>
<reference evidence="3 4" key="1">
    <citation type="submission" date="2017-03" db="EMBL/GenBank/DDBJ databases">
        <title>WGS assembly of Porphyra umbilicalis.</title>
        <authorList>
            <person name="Brawley S.H."/>
            <person name="Blouin N.A."/>
            <person name="Ficko-Blean E."/>
            <person name="Wheeler G.L."/>
            <person name="Lohr M."/>
            <person name="Goodson H.V."/>
            <person name="Jenkins J.W."/>
            <person name="Blaby-Haas C.E."/>
            <person name="Helliwell K.E."/>
            <person name="Chan C."/>
            <person name="Marriage T."/>
            <person name="Bhattacharya D."/>
            <person name="Klein A.S."/>
            <person name="Badis Y."/>
            <person name="Brodie J."/>
            <person name="Cao Y."/>
            <person name="Collen J."/>
            <person name="Dittami S.M."/>
            <person name="Gachon C.M."/>
            <person name="Green B.R."/>
            <person name="Karpowicz S."/>
            <person name="Kim J.W."/>
            <person name="Kudahl U."/>
            <person name="Lin S."/>
            <person name="Michel G."/>
            <person name="Mittag M."/>
            <person name="Olson B.J."/>
            <person name="Pangilinan J."/>
            <person name="Peng Y."/>
            <person name="Qiu H."/>
            <person name="Shu S."/>
            <person name="Singer J.T."/>
            <person name="Smith A.G."/>
            <person name="Sprecher B.N."/>
            <person name="Wagner V."/>
            <person name="Wang W."/>
            <person name="Wang Z.-Y."/>
            <person name="Yan J."/>
            <person name="Yarish C."/>
            <person name="Zoeuner-Riek S."/>
            <person name="Zhuang Y."/>
            <person name="Zou Y."/>
            <person name="Lindquist E.A."/>
            <person name="Grimwood J."/>
            <person name="Barry K."/>
            <person name="Rokhsar D.S."/>
            <person name="Schmutz J."/>
            <person name="Stiller J.W."/>
            <person name="Grossman A.R."/>
            <person name="Prochnik S.E."/>
        </authorList>
    </citation>
    <scope>NUCLEOTIDE SEQUENCE [LARGE SCALE GENOMIC DNA]</scope>
    <source>
        <strain evidence="3">4086291</strain>
    </source>
</reference>
<keyword evidence="4" id="KW-1185">Reference proteome</keyword>
<feature type="transmembrane region" description="Helical" evidence="2">
    <location>
        <begin position="12"/>
        <end position="31"/>
    </location>
</feature>
<keyword evidence="2" id="KW-0472">Membrane</keyword>
<evidence type="ECO:0000256" key="1">
    <source>
        <dbReference type="SAM" id="MobiDB-lite"/>
    </source>
</evidence>
<evidence type="ECO:0000313" key="4">
    <source>
        <dbReference type="Proteomes" id="UP000218209"/>
    </source>
</evidence>
<feature type="transmembrane region" description="Helical" evidence="2">
    <location>
        <begin position="52"/>
        <end position="76"/>
    </location>
</feature>
<dbReference type="OrthoDB" id="10565861at2759"/>
<gene>
    <name evidence="3" type="ORF">BU14_0332s0029</name>
</gene>
<name>A0A1X6NYN9_PORUM</name>